<sequence>MQLLFDKVKNKIRHQIYIFVLSRFGFGNRVPKSIWEKQFYGNDWDYLYTEAEKGHYLAIVNLFKKVPFGSVLDVGCGQGVLYHYLKAAAEPLNYMGIDISGNAIGKAKASFPEANFKQLDFDYQKLEGKFDVIIFNETLYYFNRPLSIIQKCIDENLNNGGYFIISMCDYIGHEVIWQKLKQRYHFLSIEEIINLNKQKWKIGCFKP</sequence>
<dbReference type="SUPFAM" id="SSF53335">
    <property type="entry name" value="S-adenosyl-L-methionine-dependent methyltransferases"/>
    <property type="match status" value="1"/>
</dbReference>
<dbReference type="RefSeq" id="WP_190327773.1">
    <property type="nucleotide sequence ID" value="NZ_CP061171.1"/>
</dbReference>
<name>A0ABX6TK50_9SPHI</name>
<keyword evidence="2" id="KW-0808">Transferase</keyword>
<reference evidence="2 3" key="1">
    <citation type="submission" date="2020-09" db="EMBL/GenBank/DDBJ databases">
        <title>Pedobacter sp. SW-16 isolated from soil near Yeocheon.</title>
        <authorList>
            <person name="Im H.S."/>
            <person name="Joung Y."/>
            <person name="Lee S.-S."/>
        </authorList>
    </citation>
    <scope>NUCLEOTIDE SEQUENCE [LARGE SCALE GENOMIC DNA]</scope>
    <source>
        <strain evidence="2 3">SW-16</strain>
    </source>
</reference>
<dbReference type="InterPro" id="IPR025714">
    <property type="entry name" value="Methyltranfer_dom"/>
</dbReference>
<gene>
    <name evidence="2" type="ORF">H9N25_02005</name>
</gene>
<keyword evidence="2" id="KW-0489">Methyltransferase</keyword>
<protein>
    <submittedName>
        <fullName evidence="2">Class I SAM-dependent methyltransferase</fullName>
    </submittedName>
</protein>
<dbReference type="Pfam" id="PF13847">
    <property type="entry name" value="Methyltransf_31"/>
    <property type="match status" value="1"/>
</dbReference>
<dbReference type="PANTHER" id="PTHR43861">
    <property type="entry name" value="TRANS-ACONITATE 2-METHYLTRANSFERASE-RELATED"/>
    <property type="match status" value="1"/>
</dbReference>
<evidence type="ECO:0000313" key="2">
    <source>
        <dbReference type="EMBL" id="QNR85286.1"/>
    </source>
</evidence>
<proteinExistence type="predicted"/>
<organism evidence="2 3">
    <name type="scientific">Pedobacter riviphilus</name>
    <dbReference type="NCBI Taxonomy" id="2766984"/>
    <lineage>
        <taxon>Bacteria</taxon>
        <taxon>Pseudomonadati</taxon>
        <taxon>Bacteroidota</taxon>
        <taxon>Sphingobacteriia</taxon>
        <taxon>Sphingobacteriales</taxon>
        <taxon>Sphingobacteriaceae</taxon>
        <taxon>Pedobacter</taxon>
    </lineage>
</organism>
<evidence type="ECO:0000313" key="3">
    <source>
        <dbReference type="Proteomes" id="UP000516439"/>
    </source>
</evidence>
<dbReference type="CDD" id="cd02440">
    <property type="entry name" value="AdoMet_MTases"/>
    <property type="match status" value="1"/>
</dbReference>
<keyword evidence="3" id="KW-1185">Reference proteome</keyword>
<evidence type="ECO:0000259" key="1">
    <source>
        <dbReference type="Pfam" id="PF13847"/>
    </source>
</evidence>
<dbReference type="GO" id="GO:0032259">
    <property type="term" value="P:methylation"/>
    <property type="evidence" value="ECO:0007669"/>
    <property type="project" value="UniProtKB-KW"/>
</dbReference>
<accession>A0ABX6TK50</accession>
<dbReference type="Proteomes" id="UP000516439">
    <property type="component" value="Chromosome"/>
</dbReference>
<dbReference type="Gene3D" id="3.40.50.150">
    <property type="entry name" value="Vaccinia Virus protein VP39"/>
    <property type="match status" value="1"/>
</dbReference>
<feature type="domain" description="Methyltransferase" evidence="1">
    <location>
        <begin position="70"/>
        <end position="171"/>
    </location>
</feature>
<dbReference type="EMBL" id="CP061171">
    <property type="protein sequence ID" value="QNR85286.1"/>
    <property type="molecule type" value="Genomic_DNA"/>
</dbReference>
<dbReference type="GO" id="GO:0008168">
    <property type="term" value="F:methyltransferase activity"/>
    <property type="evidence" value="ECO:0007669"/>
    <property type="project" value="UniProtKB-KW"/>
</dbReference>
<dbReference type="InterPro" id="IPR029063">
    <property type="entry name" value="SAM-dependent_MTases_sf"/>
</dbReference>